<evidence type="ECO:0000313" key="2">
    <source>
        <dbReference type="EMBL" id="MBM3282039.1"/>
    </source>
</evidence>
<comment type="caution">
    <text evidence="2">The sequence shown here is derived from an EMBL/GenBank/DDBJ whole genome shotgun (WGS) entry which is preliminary data.</text>
</comment>
<proteinExistence type="predicted"/>
<reference evidence="2" key="1">
    <citation type="submission" date="2019-03" db="EMBL/GenBank/DDBJ databases">
        <title>Lake Tanganyika Metagenome-Assembled Genomes (MAGs).</title>
        <authorList>
            <person name="Tran P."/>
        </authorList>
    </citation>
    <scope>NUCLEOTIDE SEQUENCE</scope>
    <source>
        <strain evidence="2">M_DeepCast_50m_m2_156</strain>
    </source>
</reference>
<organism evidence="2 3">
    <name type="scientific">Candidatus Iainarchaeum sp</name>
    <dbReference type="NCBI Taxonomy" id="3101447"/>
    <lineage>
        <taxon>Archaea</taxon>
        <taxon>Candidatus Iainarchaeota</taxon>
        <taxon>Candidatus Iainarchaeia</taxon>
        <taxon>Candidatus Iainarchaeales</taxon>
        <taxon>Candidatus Iainarchaeaceae</taxon>
        <taxon>Candidatus Iainarchaeum</taxon>
    </lineage>
</organism>
<accession>A0A8T4C6C1</accession>
<dbReference type="AlphaFoldDB" id="A0A8T4C6C1"/>
<name>A0A8T4C6C1_9ARCH</name>
<keyword evidence="1" id="KW-1133">Transmembrane helix</keyword>
<dbReference type="Proteomes" id="UP000774699">
    <property type="component" value="Unassembled WGS sequence"/>
</dbReference>
<evidence type="ECO:0000256" key="1">
    <source>
        <dbReference type="SAM" id="Phobius"/>
    </source>
</evidence>
<sequence length="54" mass="5872">MWNENRAQTAMEALLVVGIVIVIATIAGLIMKGLFTQVQTDVQNQANTVVNQTN</sequence>
<keyword evidence="1" id="KW-0472">Membrane</keyword>
<gene>
    <name evidence="2" type="ORF">FJY86_01705</name>
</gene>
<dbReference type="EMBL" id="VGJJ01000007">
    <property type="protein sequence ID" value="MBM3282039.1"/>
    <property type="molecule type" value="Genomic_DNA"/>
</dbReference>
<feature type="transmembrane region" description="Helical" evidence="1">
    <location>
        <begin position="12"/>
        <end position="31"/>
    </location>
</feature>
<evidence type="ECO:0000313" key="3">
    <source>
        <dbReference type="Proteomes" id="UP000774699"/>
    </source>
</evidence>
<keyword evidence="1" id="KW-0812">Transmembrane</keyword>
<protein>
    <submittedName>
        <fullName evidence="2">Class III signal peptide-containing protein</fullName>
    </submittedName>
</protein>